<gene>
    <name evidence="1" type="ORF">BJ508DRAFT_358592</name>
</gene>
<name>A0A3N4IN16_ASCIM</name>
<dbReference type="AlphaFoldDB" id="A0A3N4IN16"/>
<evidence type="ECO:0000313" key="2">
    <source>
        <dbReference type="Proteomes" id="UP000275078"/>
    </source>
</evidence>
<proteinExistence type="predicted"/>
<reference evidence="1 2" key="1">
    <citation type="journal article" date="2018" name="Nat. Ecol. Evol.">
        <title>Pezizomycetes genomes reveal the molecular basis of ectomycorrhizal truffle lifestyle.</title>
        <authorList>
            <person name="Murat C."/>
            <person name="Payen T."/>
            <person name="Noel B."/>
            <person name="Kuo A."/>
            <person name="Morin E."/>
            <person name="Chen J."/>
            <person name="Kohler A."/>
            <person name="Krizsan K."/>
            <person name="Balestrini R."/>
            <person name="Da Silva C."/>
            <person name="Montanini B."/>
            <person name="Hainaut M."/>
            <person name="Levati E."/>
            <person name="Barry K.W."/>
            <person name="Belfiori B."/>
            <person name="Cichocki N."/>
            <person name="Clum A."/>
            <person name="Dockter R.B."/>
            <person name="Fauchery L."/>
            <person name="Guy J."/>
            <person name="Iotti M."/>
            <person name="Le Tacon F."/>
            <person name="Lindquist E.A."/>
            <person name="Lipzen A."/>
            <person name="Malagnac F."/>
            <person name="Mello A."/>
            <person name="Molinier V."/>
            <person name="Miyauchi S."/>
            <person name="Poulain J."/>
            <person name="Riccioni C."/>
            <person name="Rubini A."/>
            <person name="Sitrit Y."/>
            <person name="Splivallo R."/>
            <person name="Traeger S."/>
            <person name="Wang M."/>
            <person name="Zifcakova L."/>
            <person name="Wipf D."/>
            <person name="Zambonelli A."/>
            <person name="Paolocci F."/>
            <person name="Nowrousian M."/>
            <person name="Ottonello S."/>
            <person name="Baldrian P."/>
            <person name="Spatafora J.W."/>
            <person name="Henrissat B."/>
            <person name="Nagy L.G."/>
            <person name="Aury J.M."/>
            <person name="Wincker P."/>
            <person name="Grigoriev I.V."/>
            <person name="Bonfante P."/>
            <person name="Martin F.M."/>
        </authorList>
    </citation>
    <scope>NUCLEOTIDE SEQUENCE [LARGE SCALE GENOMIC DNA]</scope>
    <source>
        <strain evidence="1 2">RN42</strain>
    </source>
</reference>
<accession>A0A3N4IN16</accession>
<keyword evidence="2" id="KW-1185">Reference proteome</keyword>
<organism evidence="1 2">
    <name type="scientific">Ascobolus immersus RN42</name>
    <dbReference type="NCBI Taxonomy" id="1160509"/>
    <lineage>
        <taxon>Eukaryota</taxon>
        <taxon>Fungi</taxon>
        <taxon>Dikarya</taxon>
        <taxon>Ascomycota</taxon>
        <taxon>Pezizomycotina</taxon>
        <taxon>Pezizomycetes</taxon>
        <taxon>Pezizales</taxon>
        <taxon>Ascobolaceae</taxon>
        <taxon>Ascobolus</taxon>
    </lineage>
</organism>
<sequence>MSQGQKDNLKFNAVLPAFKKCTENLRTTLIEVAQKGPNSKLYTYFDQLKELHNEFMGWVWDIGIFRLADLSCTSHRGSHVHGRPESWDRICTGAQNEIEELVGFTQRFLELSKQRVSPKSTSIILGNKAGLIPTWIKYLMPTFYADPEVAMKRAWDTLESLVKLSCKPMPNVYGPVRPLESILVHHHLERHVNLLRTEQESEVSASRRPRRWIQDEREMEKVVDEFREELWEDYFNRIKGILCQVGERVGDFGKVIVNRKDFRMVECTVCMKVFDEDDAASKSISLEAFLGALYIYREHIDQHLNTPKPEDQRPGEGAQAQTSVLSPTMNYPCIFVDCFEMIPG</sequence>
<protein>
    <submittedName>
        <fullName evidence="1">Uncharacterized protein</fullName>
    </submittedName>
</protein>
<feature type="non-terminal residue" evidence="1">
    <location>
        <position position="344"/>
    </location>
</feature>
<dbReference type="Proteomes" id="UP000275078">
    <property type="component" value="Unassembled WGS sequence"/>
</dbReference>
<dbReference type="EMBL" id="ML119651">
    <property type="protein sequence ID" value="RPA86088.1"/>
    <property type="molecule type" value="Genomic_DNA"/>
</dbReference>
<evidence type="ECO:0000313" key="1">
    <source>
        <dbReference type="EMBL" id="RPA86088.1"/>
    </source>
</evidence>